<keyword evidence="4 9" id="KW-0964">Secreted</keyword>
<dbReference type="InterPro" id="IPR009438">
    <property type="entry name" value="Phytosulfokine"/>
</dbReference>
<keyword evidence="6 9" id="KW-0732">Signal</keyword>
<evidence type="ECO:0000256" key="1">
    <source>
        <dbReference type="ARBA" id="ARBA00004613"/>
    </source>
</evidence>
<keyword evidence="3 9" id="KW-0217">Developmental protein</keyword>
<dbReference type="EMBL" id="VEPZ02000884">
    <property type="protein sequence ID" value="KAE8712923.1"/>
    <property type="molecule type" value="Genomic_DNA"/>
</dbReference>
<comment type="subcellular location">
    <subcellularLocation>
        <location evidence="1 9">Secreted</location>
    </subcellularLocation>
</comment>
<evidence type="ECO:0000256" key="2">
    <source>
        <dbReference type="ARBA" id="ARBA00010781"/>
    </source>
</evidence>
<reference evidence="10" key="1">
    <citation type="submission" date="2019-09" db="EMBL/GenBank/DDBJ databases">
        <title>Draft genome information of white flower Hibiscus syriacus.</title>
        <authorList>
            <person name="Kim Y.-M."/>
        </authorList>
    </citation>
    <scope>NUCLEOTIDE SEQUENCE [LARGE SCALE GENOMIC DNA]</scope>
    <source>
        <strain evidence="10">YM2019G1</strain>
    </source>
</reference>
<dbReference type="AlphaFoldDB" id="A0A6A3B977"/>
<comment type="caution">
    <text evidence="10">The sequence shown here is derived from an EMBL/GenBank/DDBJ whole genome shotgun (WGS) entry which is preliminary data.</text>
</comment>
<evidence type="ECO:0000256" key="3">
    <source>
        <dbReference type="ARBA" id="ARBA00022473"/>
    </source>
</evidence>
<comment type="PTM">
    <text evidence="9">Sulfation is important for activity and for the binding to a putative membrane receptor.</text>
</comment>
<dbReference type="GO" id="GO:0008083">
    <property type="term" value="F:growth factor activity"/>
    <property type="evidence" value="ECO:0007669"/>
    <property type="project" value="UniProtKB-UniRule"/>
</dbReference>
<name>A0A6A3B977_HIBSY</name>
<dbReference type="Pfam" id="PF06404">
    <property type="entry name" value="PSK"/>
    <property type="match status" value="1"/>
</dbReference>
<dbReference type="GO" id="GO:0008283">
    <property type="term" value="P:cell population proliferation"/>
    <property type="evidence" value="ECO:0007669"/>
    <property type="project" value="UniProtKB-UniRule"/>
</dbReference>
<evidence type="ECO:0000313" key="10">
    <source>
        <dbReference type="EMBL" id="KAE8712923.1"/>
    </source>
</evidence>
<keyword evidence="5 9" id="KW-0765">Sulfation</keyword>
<evidence type="ECO:0000256" key="5">
    <source>
        <dbReference type="ARBA" id="ARBA00022641"/>
    </source>
</evidence>
<evidence type="ECO:0000313" key="11">
    <source>
        <dbReference type="Proteomes" id="UP000436088"/>
    </source>
</evidence>
<evidence type="ECO:0000256" key="9">
    <source>
        <dbReference type="RuleBase" id="RU368031"/>
    </source>
</evidence>
<keyword evidence="8 9" id="KW-0339">Growth factor</keyword>
<organism evidence="10 11">
    <name type="scientific">Hibiscus syriacus</name>
    <name type="common">Rose of Sharon</name>
    <dbReference type="NCBI Taxonomy" id="106335"/>
    <lineage>
        <taxon>Eukaryota</taxon>
        <taxon>Viridiplantae</taxon>
        <taxon>Streptophyta</taxon>
        <taxon>Embryophyta</taxon>
        <taxon>Tracheophyta</taxon>
        <taxon>Spermatophyta</taxon>
        <taxon>Magnoliopsida</taxon>
        <taxon>eudicotyledons</taxon>
        <taxon>Gunneridae</taxon>
        <taxon>Pentapetalae</taxon>
        <taxon>rosids</taxon>
        <taxon>malvids</taxon>
        <taxon>Malvales</taxon>
        <taxon>Malvaceae</taxon>
        <taxon>Malvoideae</taxon>
        <taxon>Hibiscus</taxon>
    </lineage>
</organism>
<accession>A0A6A3B977</accession>
<evidence type="ECO:0000256" key="8">
    <source>
        <dbReference type="ARBA" id="ARBA00023030"/>
    </source>
</evidence>
<evidence type="ECO:0000256" key="6">
    <source>
        <dbReference type="ARBA" id="ARBA00022729"/>
    </source>
</evidence>
<dbReference type="PANTHER" id="PTHR33285">
    <property type="entry name" value="PHYTOSULFOKINES 3"/>
    <property type="match status" value="1"/>
</dbReference>
<sequence length="91" mass="10356">MNSKVFSFCLIVFLLFFTLSPAAVARPEPTASQVQHPNAPIKSLNPIFQVTETERVEVDDICRGIKEEEECLMRRTLAAHVDYIYTQKTNP</sequence>
<keyword evidence="11" id="KW-1185">Reference proteome</keyword>
<comment type="similarity">
    <text evidence="2 9">Belongs to the phytosulfokine family.</text>
</comment>
<evidence type="ECO:0000256" key="4">
    <source>
        <dbReference type="ARBA" id="ARBA00022525"/>
    </source>
</evidence>
<feature type="signal peptide" evidence="9">
    <location>
        <begin position="1"/>
        <end position="25"/>
    </location>
</feature>
<keyword evidence="7 9" id="KW-0221">Differentiation</keyword>
<feature type="chain" id="PRO_5031600393" description="Phytosulfokine" evidence="9">
    <location>
        <begin position="26"/>
        <end position="91"/>
    </location>
</feature>
<dbReference type="PANTHER" id="PTHR33285:SF55">
    <property type="entry name" value="PHYTOSULFOKINES 3"/>
    <property type="match status" value="1"/>
</dbReference>
<evidence type="ECO:0000256" key="7">
    <source>
        <dbReference type="ARBA" id="ARBA00022782"/>
    </source>
</evidence>
<dbReference type="GO" id="GO:0005576">
    <property type="term" value="C:extracellular region"/>
    <property type="evidence" value="ECO:0007669"/>
    <property type="project" value="UniProtKB-SubCell"/>
</dbReference>
<protein>
    <recommendedName>
        <fullName evidence="9">Phytosulfokine</fullName>
    </recommendedName>
    <component>
        <recommendedName>
            <fullName evidence="9">Phytosulfokine-alpha</fullName>
            <shortName evidence="9">PSK-alpha</shortName>
            <shortName evidence="9">Phytosulfokine-a</shortName>
        </recommendedName>
    </component>
    <component>
        <recommendedName>
            <fullName evidence="9">Phytosulfokine-beta</fullName>
            <shortName evidence="9">PSK-beta</shortName>
            <shortName evidence="9">Phytosulfokine-b</shortName>
        </recommendedName>
    </component>
</protein>
<gene>
    <name evidence="10" type="ORF">F3Y22_tig00110221pilonHSYRG00143</name>
</gene>
<comment type="function">
    <text evidence="9">Promotes plant cell differentiation, organogenesis and somatic embryogenesis as well as cell proliferation.</text>
</comment>
<comment type="PTM">
    <text evidence="9">PSK-alpha is produced by endopeptidase digestion. PSK-beta is produced from PSK-alpha by exopeptidase digestion.</text>
</comment>
<proteinExistence type="inferred from homology"/>
<dbReference type="Proteomes" id="UP000436088">
    <property type="component" value="Unassembled WGS sequence"/>
</dbReference>
<dbReference type="GO" id="GO:0030154">
    <property type="term" value="P:cell differentiation"/>
    <property type="evidence" value="ECO:0007669"/>
    <property type="project" value="UniProtKB-UniRule"/>
</dbReference>